<keyword evidence="12" id="KW-1185">Reference proteome</keyword>
<dbReference type="PANTHER" id="PTHR12999:SF17">
    <property type="entry name" value="ZINC FINGER RAN-BINDING DOMAIN-CONTAINING PROTEIN 2"/>
    <property type="match status" value="1"/>
</dbReference>
<dbReference type="STRING" id="307972.A0A2G8LQV2"/>
<feature type="region of interest" description="Disordered" evidence="9">
    <location>
        <begin position="156"/>
        <end position="184"/>
    </location>
</feature>
<keyword evidence="4 8" id="KW-0863">Zinc-finger</keyword>
<reference evidence="11 12" key="1">
    <citation type="journal article" date="2017" name="PLoS Biol.">
        <title>The sea cucumber genome provides insights into morphological evolution and visceral regeneration.</title>
        <authorList>
            <person name="Zhang X."/>
            <person name="Sun L."/>
            <person name="Yuan J."/>
            <person name="Sun Y."/>
            <person name="Gao Y."/>
            <person name="Zhang L."/>
            <person name="Li S."/>
            <person name="Dai H."/>
            <person name="Hamel J.F."/>
            <person name="Liu C."/>
            <person name="Yu Y."/>
            <person name="Liu S."/>
            <person name="Lin W."/>
            <person name="Guo K."/>
            <person name="Jin S."/>
            <person name="Xu P."/>
            <person name="Storey K.B."/>
            <person name="Huan P."/>
            <person name="Zhang T."/>
            <person name="Zhou Y."/>
            <person name="Zhang J."/>
            <person name="Lin C."/>
            <person name="Li X."/>
            <person name="Xing L."/>
            <person name="Huo D."/>
            <person name="Sun M."/>
            <person name="Wang L."/>
            <person name="Mercier A."/>
            <person name="Li F."/>
            <person name="Yang H."/>
            <person name="Xiang J."/>
        </authorList>
    </citation>
    <scope>NUCLEOTIDE SEQUENCE [LARGE SCALE GENOMIC DNA]</scope>
    <source>
        <strain evidence="11">Shaxun</strain>
        <tissue evidence="11">Muscle</tissue>
    </source>
</reference>
<proteinExistence type="predicted"/>
<dbReference type="OrthoDB" id="1878647at2759"/>
<dbReference type="Gene3D" id="4.10.1060.10">
    <property type="entry name" value="Zinc finger, RanBP2-type"/>
    <property type="match status" value="2"/>
</dbReference>
<dbReference type="Pfam" id="PF00641">
    <property type="entry name" value="Zn_ribbon_RanBP"/>
    <property type="match status" value="2"/>
</dbReference>
<evidence type="ECO:0000256" key="2">
    <source>
        <dbReference type="ARBA" id="ARBA00022723"/>
    </source>
</evidence>
<evidence type="ECO:0000256" key="6">
    <source>
        <dbReference type="ARBA" id="ARBA00022884"/>
    </source>
</evidence>
<dbReference type="FunFam" id="4.10.1060.10:FF:000004">
    <property type="entry name" value="Zinc finger Ran-binding domain-containing protein 2"/>
    <property type="match status" value="1"/>
</dbReference>
<protein>
    <submittedName>
        <fullName evidence="11">Putative zinc finger Ran-binding domain-containing protein 2 isoform X2</fullName>
    </submittedName>
</protein>
<dbReference type="PANTHER" id="PTHR12999">
    <property type="entry name" value="ZINC FINGER RAN-BINDING DOMAIN-CONTAINING PROTEIN 2 ZRANB2-RELATED"/>
    <property type="match status" value="1"/>
</dbReference>
<name>A0A2G8LQV2_STIJA</name>
<organism evidence="11 12">
    <name type="scientific">Stichopus japonicus</name>
    <name type="common">Sea cucumber</name>
    <dbReference type="NCBI Taxonomy" id="307972"/>
    <lineage>
        <taxon>Eukaryota</taxon>
        <taxon>Metazoa</taxon>
        <taxon>Echinodermata</taxon>
        <taxon>Eleutherozoa</taxon>
        <taxon>Echinozoa</taxon>
        <taxon>Holothuroidea</taxon>
        <taxon>Aspidochirotacea</taxon>
        <taxon>Aspidochirotida</taxon>
        <taxon>Stichopodidae</taxon>
        <taxon>Apostichopus</taxon>
    </lineage>
</organism>
<sequence length="360" mass="40171">MNDLWNSGKSQLKVETVKALLQVRTHFSMSCVEFSKKLSSTNEVLKKIHSSEKYCTLRPIDHEFMTQATHKLSKNHVKCGNVNFARRTHCNRCGTGKSRSKIKAMGVPIGKQMAEKSHGLFSADDWQCKTCGNVNWARRGECNLCKMPKVGKVESRTGYGGGFNERENVEYNKKQDSDSDDEFDEFGRKKKKFRGKLPTIPLVTEAHSEVQAKKNSDKDNVDDDDDEDEDDGDLNAYKLDSDEDEEEGGDLNKYDLSSDEDEKKPEATVTSKASPPSSRSSSSGSRDSSSSSSSEGSRSSSAKRSKSPRRSSSSSSRSRSRSGSRSDSRSRKRRHSSTPSRSRSRSGSGSPDQYEPKKRR</sequence>
<dbReference type="SUPFAM" id="SSF90209">
    <property type="entry name" value="Ran binding protein zinc finger-like"/>
    <property type="match status" value="2"/>
</dbReference>
<dbReference type="GO" id="GO:0003723">
    <property type="term" value="F:RNA binding"/>
    <property type="evidence" value="ECO:0007669"/>
    <property type="project" value="UniProtKB-KW"/>
</dbReference>
<accession>A0A2G8LQV2</accession>
<evidence type="ECO:0000256" key="5">
    <source>
        <dbReference type="ARBA" id="ARBA00022833"/>
    </source>
</evidence>
<feature type="compositionally biased region" description="Low complexity" evidence="9">
    <location>
        <begin position="337"/>
        <end position="351"/>
    </location>
</feature>
<evidence type="ECO:0000256" key="4">
    <source>
        <dbReference type="ARBA" id="ARBA00022771"/>
    </source>
</evidence>
<evidence type="ECO:0000256" key="1">
    <source>
        <dbReference type="ARBA" id="ARBA00004123"/>
    </source>
</evidence>
<dbReference type="GO" id="GO:0001530">
    <property type="term" value="F:lipopolysaccharide binding"/>
    <property type="evidence" value="ECO:0007669"/>
    <property type="project" value="TreeGrafter"/>
</dbReference>
<dbReference type="Proteomes" id="UP000230750">
    <property type="component" value="Unassembled WGS sequence"/>
</dbReference>
<dbReference type="EMBL" id="MRZV01000009">
    <property type="protein sequence ID" value="PIK62602.1"/>
    <property type="molecule type" value="Genomic_DNA"/>
</dbReference>
<keyword evidence="3" id="KW-0677">Repeat</keyword>
<feature type="compositionally biased region" description="Basic and acidic residues" evidence="9">
    <location>
        <begin position="206"/>
        <end position="219"/>
    </location>
</feature>
<feature type="region of interest" description="Disordered" evidence="9">
    <location>
        <begin position="199"/>
        <end position="360"/>
    </location>
</feature>
<evidence type="ECO:0000256" key="7">
    <source>
        <dbReference type="ARBA" id="ARBA00023242"/>
    </source>
</evidence>
<evidence type="ECO:0000256" key="8">
    <source>
        <dbReference type="PROSITE-ProRule" id="PRU00322"/>
    </source>
</evidence>
<feature type="compositionally biased region" description="Acidic residues" evidence="9">
    <location>
        <begin position="220"/>
        <end position="233"/>
    </location>
</feature>
<dbReference type="SMART" id="SM00547">
    <property type="entry name" value="ZnF_RBZ"/>
    <property type="match status" value="2"/>
</dbReference>
<evidence type="ECO:0000256" key="9">
    <source>
        <dbReference type="SAM" id="MobiDB-lite"/>
    </source>
</evidence>
<evidence type="ECO:0000313" key="11">
    <source>
        <dbReference type="EMBL" id="PIK62602.1"/>
    </source>
</evidence>
<dbReference type="GO" id="GO:0008270">
    <property type="term" value="F:zinc ion binding"/>
    <property type="evidence" value="ECO:0007669"/>
    <property type="project" value="UniProtKB-KW"/>
</dbReference>
<feature type="compositionally biased region" description="Low complexity" evidence="9">
    <location>
        <begin position="310"/>
        <end position="323"/>
    </location>
</feature>
<keyword evidence="2" id="KW-0479">Metal-binding</keyword>
<comment type="subcellular location">
    <subcellularLocation>
        <location evidence="1">Nucleus</location>
    </subcellularLocation>
</comment>
<feature type="compositionally biased region" description="Basic and acidic residues" evidence="9">
    <location>
        <begin position="164"/>
        <end position="177"/>
    </location>
</feature>
<dbReference type="InterPro" id="IPR036443">
    <property type="entry name" value="Znf_RanBP2_sf"/>
</dbReference>
<dbReference type="InterPro" id="IPR001876">
    <property type="entry name" value="Znf_RanBP2"/>
</dbReference>
<feature type="domain" description="RanBP2-type" evidence="10">
    <location>
        <begin position="122"/>
        <end position="151"/>
    </location>
</feature>
<evidence type="ECO:0000313" key="12">
    <source>
        <dbReference type="Proteomes" id="UP000230750"/>
    </source>
</evidence>
<keyword evidence="5" id="KW-0862">Zinc</keyword>
<keyword evidence="6" id="KW-0694">RNA-binding</keyword>
<dbReference type="PROSITE" id="PS01358">
    <property type="entry name" value="ZF_RANBP2_1"/>
    <property type="match status" value="1"/>
</dbReference>
<dbReference type="PROSITE" id="PS50199">
    <property type="entry name" value="ZF_RANBP2_2"/>
    <property type="match status" value="1"/>
</dbReference>
<dbReference type="AlphaFoldDB" id="A0A2G8LQV2"/>
<evidence type="ECO:0000259" key="10">
    <source>
        <dbReference type="PROSITE" id="PS50199"/>
    </source>
</evidence>
<comment type="caution">
    <text evidence="11">The sequence shown here is derived from an EMBL/GenBank/DDBJ whole genome shotgun (WGS) entry which is preliminary data.</text>
</comment>
<evidence type="ECO:0000256" key="3">
    <source>
        <dbReference type="ARBA" id="ARBA00022737"/>
    </source>
</evidence>
<dbReference type="GO" id="GO:0005634">
    <property type="term" value="C:nucleus"/>
    <property type="evidence" value="ECO:0007669"/>
    <property type="project" value="UniProtKB-SubCell"/>
</dbReference>
<keyword evidence="7" id="KW-0539">Nucleus</keyword>
<gene>
    <name evidence="11" type="ORF">BSL78_00498</name>
</gene>
<feature type="compositionally biased region" description="Low complexity" evidence="9">
    <location>
        <begin position="271"/>
        <end position="300"/>
    </location>
</feature>